<keyword evidence="6 8" id="KW-1133">Transmembrane helix</keyword>
<evidence type="ECO:0000256" key="5">
    <source>
        <dbReference type="ARBA" id="ARBA00022692"/>
    </source>
</evidence>
<feature type="transmembrane region" description="Helical" evidence="8">
    <location>
        <begin position="65"/>
        <end position="82"/>
    </location>
</feature>
<dbReference type="STRING" id="1802061.A3A93_00740"/>
<dbReference type="GO" id="GO:0005886">
    <property type="term" value="C:plasma membrane"/>
    <property type="evidence" value="ECO:0007669"/>
    <property type="project" value="UniProtKB-SubCell"/>
</dbReference>
<evidence type="ECO:0000256" key="3">
    <source>
        <dbReference type="ARBA" id="ARBA00022676"/>
    </source>
</evidence>
<dbReference type="PANTHER" id="PTHR33908:SF11">
    <property type="entry name" value="MEMBRANE PROTEIN"/>
    <property type="match status" value="1"/>
</dbReference>
<evidence type="ECO:0000256" key="7">
    <source>
        <dbReference type="ARBA" id="ARBA00023136"/>
    </source>
</evidence>
<keyword evidence="2" id="KW-1003">Cell membrane</keyword>
<evidence type="ECO:0000313" key="9">
    <source>
        <dbReference type="EMBL" id="OGK49022.1"/>
    </source>
</evidence>
<evidence type="ECO:0000256" key="8">
    <source>
        <dbReference type="SAM" id="Phobius"/>
    </source>
</evidence>
<reference evidence="9 10" key="1">
    <citation type="journal article" date="2016" name="Nat. Commun.">
        <title>Thousands of microbial genomes shed light on interconnected biogeochemical processes in an aquifer system.</title>
        <authorList>
            <person name="Anantharaman K."/>
            <person name="Brown C.T."/>
            <person name="Hug L.A."/>
            <person name="Sharon I."/>
            <person name="Castelle C.J."/>
            <person name="Probst A.J."/>
            <person name="Thomas B.C."/>
            <person name="Singh A."/>
            <person name="Wilkins M.J."/>
            <person name="Karaoz U."/>
            <person name="Brodie E.L."/>
            <person name="Williams K.H."/>
            <person name="Hubbard S.S."/>
            <person name="Banfield J.F."/>
        </authorList>
    </citation>
    <scope>NUCLEOTIDE SEQUENCE [LARGE SCALE GENOMIC DNA]</scope>
</reference>
<feature type="transmembrane region" description="Helical" evidence="8">
    <location>
        <begin position="139"/>
        <end position="159"/>
    </location>
</feature>
<feature type="transmembrane region" description="Helical" evidence="8">
    <location>
        <begin position="332"/>
        <end position="363"/>
    </location>
</feature>
<keyword evidence="4" id="KW-0808">Transferase</keyword>
<dbReference type="GO" id="GO:0009103">
    <property type="term" value="P:lipopolysaccharide biosynthetic process"/>
    <property type="evidence" value="ECO:0007669"/>
    <property type="project" value="UniProtKB-ARBA"/>
</dbReference>
<feature type="transmembrane region" description="Helical" evidence="8">
    <location>
        <begin position="301"/>
        <end position="320"/>
    </location>
</feature>
<sequence>MKKKFQKYILPFCIVFLLFAFLRFYNLERRIEFSWDQEQFSTQIREIVRDNKFTLLGPRVTDDKGFFLAPYFTYLLLPFYLTTNLHPSALVPFLYVVNTIFFVMASFTISQISNVRFALFFLILWAINPLLVHYDTKPWWPVLIPLGVIIIWFLIYKIYEKNELKYWLLLGITLGIFMNMHFQFIFICAFAFIFLIIHYSKKIKQVYLKMIFLITSFALIFIPLLLFDLRHDYLNTRLFINYFTSRALDDSIIVFSWKPVLTNLILPLTGIKNPNISIIFLILMGGGLLYLIKIRKNFQRTFYISTLILLILTVLGFSFYGSRPSEYYFVYLYPFIYIFIADILISSKNTFVSIFAIIFLIIINASDLKKSIQDHPGGLYYKDIAVRRILQYTKDKKVNIAFDMPPGNDGYYYFMKYYRIESSQNPSDPTILLRIPPKNDDIRIKSIGLHIPKELK</sequence>
<feature type="transmembrane region" description="Helical" evidence="8">
    <location>
        <begin position="7"/>
        <end position="25"/>
    </location>
</feature>
<feature type="transmembrane region" description="Helical" evidence="8">
    <location>
        <begin position="115"/>
        <end position="132"/>
    </location>
</feature>
<evidence type="ECO:0000256" key="6">
    <source>
        <dbReference type="ARBA" id="ARBA00022989"/>
    </source>
</evidence>
<keyword evidence="7 8" id="KW-0472">Membrane</keyword>
<gene>
    <name evidence="9" type="ORF">A3A93_00740</name>
</gene>
<keyword evidence="5 8" id="KW-0812">Transmembrane</keyword>
<accession>A0A1F7J099</accession>
<comment type="caution">
    <text evidence="9">The sequence shown here is derived from an EMBL/GenBank/DDBJ whole genome shotgun (WGS) entry which is preliminary data.</text>
</comment>
<dbReference type="InterPro" id="IPR050297">
    <property type="entry name" value="LipidA_mod_glycosyltrf_83"/>
</dbReference>
<dbReference type="PANTHER" id="PTHR33908">
    <property type="entry name" value="MANNOSYLTRANSFERASE YKCB-RELATED"/>
    <property type="match status" value="1"/>
</dbReference>
<dbReference type="NCBIfam" id="TIGR01167">
    <property type="entry name" value="LPXTG_anchor"/>
    <property type="match status" value="1"/>
</dbReference>
<feature type="transmembrane region" description="Helical" evidence="8">
    <location>
        <begin position="206"/>
        <end position="227"/>
    </location>
</feature>
<keyword evidence="3" id="KW-0328">Glycosyltransferase</keyword>
<evidence type="ECO:0000256" key="1">
    <source>
        <dbReference type="ARBA" id="ARBA00004651"/>
    </source>
</evidence>
<dbReference type="AlphaFoldDB" id="A0A1F7J099"/>
<dbReference type="GO" id="GO:0016763">
    <property type="term" value="F:pentosyltransferase activity"/>
    <property type="evidence" value="ECO:0007669"/>
    <property type="project" value="TreeGrafter"/>
</dbReference>
<proteinExistence type="predicted"/>
<dbReference type="EMBL" id="MGAL01000007">
    <property type="protein sequence ID" value="OGK49022.1"/>
    <property type="molecule type" value="Genomic_DNA"/>
</dbReference>
<evidence type="ECO:0000256" key="4">
    <source>
        <dbReference type="ARBA" id="ARBA00022679"/>
    </source>
</evidence>
<dbReference type="Proteomes" id="UP000177141">
    <property type="component" value="Unassembled WGS sequence"/>
</dbReference>
<evidence type="ECO:0000313" key="10">
    <source>
        <dbReference type="Proteomes" id="UP000177141"/>
    </source>
</evidence>
<comment type="subcellular location">
    <subcellularLocation>
        <location evidence="1">Cell membrane</location>
        <topology evidence="1">Multi-pass membrane protein</topology>
    </subcellularLocation>
</comment>
<feature type="transmembrane region" description="Helical" evidence="8">
    <location>
        <begin position="89"/>
        <end position="109"/>
    </location>
</feature>
<feature type="transmembrane region" description="Helical" evidence="8">
    <location>
        <begin position="165"/>
        <end position="194"/>
    </location>
</feature>
<evidence type="ECO:0008006" key="11">
    <source>
        <dbReference type="Google" id="ProtNLM"/>
    </source>
</evidence>
<name>A0A1F7J099_9BACT</name>
<feature type="transmembrane region" description="Helical" evidence="8">
    <location>
        <begin position="276"/>
        <end position="294"/>
    </location>
</feature>
<evidence type="ECO:0000256" key="2">
    <source>
        <dbReference type="ARBA" id="ARBA00022475"/>
    </source>
</evidence>
<protein>
    <recommendedName>
        <fullName evidence="11">Glycosyltransferase RgtA/B/C/D-like domain-containing protein</fullName>
    </recommendedName>
</protein>
<organism evidence="9 10">
    <name type="scientific">Candidatus Roizmanbacteria bacterium RIFCSPLOWO2_01_FULL_38_12</name>
    <dbReference type="NCBI Taxonomy" id="1802061"/>
    <lineage>
        <taxon>Bacteria</taxon>
        <taxon>Candidatus Roizmaniibacteriota</taxon>
    </lineage>
</organism>